<dbReference type="AlphaFoldDB" id="A0A212C0P4"/>
<sequence length="86" mass="9722">MFRDFSEDVVDCAYSTNESNSLRGDVCIVSKSLRFWSKVDTANENPSLWQYVHAAKDSPGLCSTVHPTDVHNLWSHVHRANANRSL</sequence>
<keyword evidence="2" id="KW-1185">Reference proteome</keyword>
<evidence type="ECO:0000313" key="2">
    <source>
        <dbReference type="Proteomes" id="UP000242450"/>
    </source>
</evidence>
<dbReference type="Proteomes" id="UP000242450">
    <property type="component" value="Chromosome X"/>
</dbReference>
<organism evidence="1 2">
    <name type="scientific">Cervus elaphus hippelaphus</name>
    <name type="common">European red deer</name>
    <dbReference type="NCBI Taxonomy" id="46360"/>
    <lineage>
        <taxon>Eukaryota</taxon>
        <taxon>Metazoa</taxon>
        <taxon>Chordata</taxon>
        <taxon>Craniata</taxon>
        <taxon>Vertebrata</taxon>
        <taxon>Euteleostomi</taxon>
        <taxon>Mammalia</taxon>
        <taxon>Eutheria</taxon>
        <taxon>Laurasiatheria</taxon>
        <taxon>Artiodactyla</taxon>
        <taxon>Ruminantia</taxon>
        <taxon>Pecora</taxon>
        <taxon>Cervidae</taxon>
        <taxon>Cervinae</taxon>
        <taxon>Cervus</taxon>
    </lineage>
</organism>
<evidence type="ECO:0000313" key="1">
    <source>
        <dbReference type="EMBL" id="OWJ99433.1"/>
    </source>
</evidence>
<protein>
    <submittedName>
        <fullName evidence="1">Uncharacterized protein</fullName>
    </submittedName>
</protein>
<gene>
    <name evidence="1" type="ORF">Celaphus_00009787</name>
</gene>
<comment type="caution">
    <text evidence="1">The sequence shown here is derived from an EMBL/GenBank/DDBJ whole genome shotgun (WGS) entry which is preliminary data.</text>
</comment>
<reference evidence="1 2" key="1">
    <citation type="journal article" date="2018" name="Mol. Genet. Genomics">
        <title>The red deer Cervus elaphus genome CerEla1.0: sequencing, annotating, genes, and chromosomes.</title>
        <authorList>
            <person name="Bana N.A."/>
            <person name="Nyiri A."/>
            <person name="Nagy J."/>
            <person name="Frank K."/>
            <person name="Nagy T."/>
            <person name="Steger V."/>
            <person name="Schiller M."/>
            <person name="Lakatos P."/>
            <person name="Sugar L."/>
            <person name="Horn P."/>
            <person name="Barta E."/>
            <person name="Orosz L."/>
        </authorList>
    </citation>
    <scope>NUCLEOTIDE SEQUENCE [LARGE SCALE GENOMIC DNA]</scope>
    <source>
        <strain evidence="1">Hungarian</strain>
    </source>
</reference>
<accession>A0A212C0P4</accession>
<name>A0A212C0P4_CEREH</name>
<dbReference type="EMBL" id="MKHE01000034">
    <property type="protein sequence ID" value="OWJ99433.1"/>
    <property type="molecule type" value="Genomic_DNA"/>
</dbReference>
<proteinExistence type="predicted"/>